<gene>
    <name evidence="2" type="ORF">SAMN05421737_103184</name>
</gene>
<feature type="transmembrane region" description="Helical" evidence="1">
    <location>
        <begin position="7"/>
        <end position="27"/>
    </location>
</feature>
<accession>A0A1G6HCH3</accession>
<name>A0A1G6HCH3_9BACI</name>
<dbReference type="AlphaFoldDB" id="A0A1G6HCH3"/>
<keyword evidence="1" id="KW-0472">Membrane</keyword>
<evidence type="ECO:0000256" key="1">
    <source>
        <dbReference type="SAM" id="Phobius"/>
    </source>
</evidence>
<sequence>MKWFLSSVGTILVSFATILFIAFLFNFQSPEVFLISYAIASIPICLIGTLIGELIYHLLPNKNFSFLKALMFLFLGAVVLWLVRIVGMIFTGEYIWNNFSLIKNTLLFFSGIGAISSLAFYLLRSYTERLFSYTG</sequence>
<keyword evidence="3" id="KW-1185">Reference proteome</keyword>
<evidence type="ECO:0000313" key="3">
    <source>
        <dbReference type="Proteomes" id="UP000242662"/>
    </source>
</evidence>
<dbReference type="Proteomes" id="UP000242662">
    <property type="component" value="Unassembled WGS sequence"/>
</dbReference>
<protein>
    <submittedName>
        <fullName evidence="2">Uncharacterized protein</fullName>
    </submittedName>
</protein>
<dbReference type="EMBL" id="FMYM01000003">
    <property type="protein sequence ID" value="SDB91960.1"/>
    <property type="molecule type" value="Genomic_DNA"/>
</dbReference>
<organism evidence="2 3">
    <name type="scientific">Shouchella lonarensis</name>
    <dbReference type="NCBI Taxonomy" id="1464122"/>
    <lineage>
        <taxon>Bacteria</taxon>
        <taxon>Bacillati</taxon>
        <taxon>Bacillota</taxon>
        <taxon>Bacilli</taxon>
        <taxon>Bacillales</taxon>
        <taxon>Bacillaceae</taxon>
        <taxon>Shouchella</taxon>
    </lineage>
</organism>
<proteinExistence type="predicted"/>
<feature type="transmembrane region" description="Helical" evidence="1">
    <location>
        <begin position="70"/>
        <end position="90"/>
    </location>
</feature>
<dbReference type="STRING" id="1464122.SAMN05421737_103184"/>
<reference evidence="3" key="1">
    <citation type="submission" date="2016-09" db="EMBL/GenBank/DDBJ databases">
        <authorList>
            <person name="Varghese N."/>
            <person name="Submissions S."/>
        </authorList>
    </citation>
    <scope>NUCLEOTIDE SEQUENCE [LARGE SCALE GENOMIC DNA]</scope>
    <source>
        <strain evidence="3">25nlg</strain>
    </source>
</reference>
<feature type="transmembrane region" description="Helical" evidence="1">
    <location>
        <begin position="102"/>
        <end position="123"/>
    </location>
</feature>
<evidence type="ECO:0000313" key="2">
    <source>
        <dbReference type="EMBL" id="SDB91960.1"/>
    </source>
</evidence>
<keyword evidence="1" id="KW-1133">Transmembrane helix</keyword>
<keyword evidence="1" id="KW-0812">Transmembrane</keyword>
<dbReference type="RefSeq" id="WP_090775033.1">
    <property type="nucleotide sequence ID" value="NZ_FMYM01000003.1"/>
</dbReference>
<feature type="transmembrane region" description="Helical" evidence="1">
    <location>
        <begin position="33"/>
        <end position="58"/>
    </location>
</feature>